<evidence type="ECO:0000313" key="4">
    <source>
        <dbReference type="EMBL" id="KZP09040.1"/>
    </source>
</evidence>
<dbReference type="Pfam" id="PF12796">
    <property type="entry name" value="Ank_2"/>
    <property type="match status" value="1"/>
</dbReference>
<organism evidence="4 5">
    <name type="scientific">Athelia psychrophila</name>
    <dbReference type="NCBI Taxonomy" id="1759441"/>
    <lineage>
        <taxon>Eukaryota</taxon>
        <taxon>Fungi</taxon>
        <taxon>Dikarya</taxon>
        <taxon>Basidiomycota</taxon>
        <taxon>Agaricomycotina</taxon>
        <taxon>Agaricomycetes</taxon>
        <taxon>Agaricomycetidae</taxon>
        <taxon>Atheliales</taxon>
        <taxon>Atheliaceae</taxon>
        <taxon>Athelia</taxon>
    </lineage>
</organism>
<sequence length="62" mass="6574">SSGSIDITRFLIDQKAEVDKPDNSGWTPLHIAASAGQEEIVKELVGAGADVNRKNDKGITPL</sequence>
<evidence type="ECO:0000256" key="2">
    <source>
        <dbReference type="ARBA" id="ARBA00023043"/>
    </source>
</evidence>
<dbReference type="STRING" id="436010.A0A165XZ72"/>
<dbReference type="Gene3D" id="1.25.40.20">
    <property type="entry name" value="Ankyrin repeat-containing domain"/>
    <property type="match status" value="1"/>
</dbReference>
<keyword evidence="5" id="KW-1185">Reference proteome</keyword>
<dbReference type="EMBL" id="KV417709">
    <property type="protein sequence ID" value="KZP09040.1"/>
    <property type="molecule type" value="Genomic_DNA"/>
</dbReference>
<dbReference type="OrthoDB" id="539213at2759"/>
<gene>
    <name evidence="4" type="ORF">FIBSPDRAFT_760582</name>
</gene>
<keyword evidence="1" id="KW-0677">Repeat</keyword>
<protein>
    <submittedName>
        <fullName evidence="4">Ankyrin</fullName>
    </submittedName>
</protein>
<evidence type="ECO:0000256" key="1">
    <source>
        <dbReference type="ARBA" id="ARBA00022737"/>
    </source>
</evidence>
<dbReference type="AlphaFoldDB" id="A0A165XZ72"/>
<dbReference type="PANTHER" id="PTHR24171">
    <property type="entry name" value="ANKYRIN REPEAT DOMAIN-CONTAINING PROTEIN 39-RELATED"/>
    <property type="match status" value="1"/>
</dbReference>
<dbReference type="SUPFAM" id="SSF48403">
    <property type="entry name" value="Ankyrin repeat"/>
    <property type="match status" value="1"/>
</dbReference>
<dbReference type="SMART" id="SM00248">
    <property type="entry name" value="ANK"/>
    <property type="match status" value="1"/>
</dbReference>
<dbReference type="Proteomes" id="UP000076532">
    <property type="component" value="Unassembled WGS sequence"/>
</dbReference>
<dbReference type="InterPro" id="IPR002110">
    <property type="entry name" value="Ankyrin_rpt"/>
</dbReference>
<evidence type="ECO:0000313" key="5">
    <source>
        <dbReference type="Proteomes" id="UP000076532"/>
    </source>
</evidence>
<evidence type="ECO:0000256" key="3">
    <source>
        <dbReference type="PROSITE-ProRule" id="PRU00023"/>
    </source>
</evidence>
<dbReference type="PROSITE" id="PS50297">
    <property type="entry name" value="ANK_REP_REGION"/>
    <property type="match status" value="1"/>
</dbReference>
<feature type="non-terminal residue" evidence="4">
    <location>
        <position position="1"/>
    </location>
</feature>
<proteinExistence type="predicted"/>
<feature type="repeat" description="ANK" evidence="3">
    <location>
        <begin position="24"/>
        <end position="56"/>
    </location>
</feature>
<dbReference type="PROSITE" id="PS50088">
    <property type="entry name" value="ANK_REPEAT"/>
    <property type="match status" value="1"/>
</dbReference>
<dbReference type="InterPro" id="IPR036770">
    <property type="entry name" value="Ankyrin_rpt-contain_sf"/>
</dbReference>
<reference evidence="4 5" key="1">
    <citation type="journal article" date="2016" name="Mol. Biol. Evol.">
        <title>Comparative Genomics of Early-Diverging Mushroom-Forming Fungi Provides Insights into the Origins of Lignocellulose Decay Capabilities.</title>
        <authorList>
            <person name="Nagy L.G."/>
            <person name="Riley R."/>
            <person name="Tritt A."/>
            <person name="Adam C."/>
            <person name="Daum C."/>
            <person name="Floudas D."/>
            <person name="Sun H."/>
            <person name="Yadav J.S."/>
            <person name="Pangilinan J."/>
            <person name="Larsson K.H."/>
            <person name="Matsuura K."/>
            <person name="Barry K."/>
            <person name="Labutti K."/>
            <person name="Kuo R."/>
            <person name="Ohm R.A."/>
            <person name="Bhattacharya S.S."/>
            <person name="Shirouzu T."/>
            <person name="Yoshinaga Y."/>
            <person name="Martin F.M."/>
            <person name="Grigoriev I.V."/>
            <person name="Hibbett D.S."/>
        </authorList>
    </citation>
    <scope>NUCLEOTIDE SEQUENCE [LARGE SCALE GENOMIC DNA]</scope>
    <source>
        <strain evidence="4 5">CBS 109695</strain>
    </source>
</reference>
<name>A0A165XZ72_9AGAM</name>
<keyword evidence="2 3" id="KW-0040">ANK repeat</keyword>
<accession>A0A165XZ72</accession>